<evidence type="ECO:0008006" key="3">
    <source>
        <dbReference type="Google" id="ProtNLM"/>
    </source>
</evidence>
<sequence length="150" mass="17808">MELDLYELQYLLSRFPDKSDDERVCLLRRKIERWIEEELKQSDESLNWFKDPLNQHTALKEFLEIPYNIRSMSIRELFPIYEKPIYIRLRNILTRRGFGVVEDLLELTVYQFKCLRGVGVSGQIAILQTLLGHTTQADPHDMERGENLHG</sequence>
<gene>
    <name evidence="1" type="ORF">SAMN05661091_2953</name>
</gene>
<dbReference type="EMBL" id="LT840184">
    <property type="protein sequence ID" value="SMF85299.1"/>
    <property type="molecule type" value="Genomic_DNA"/>
</dbReference>
<evidence type="ECO:0000313" key="1">
    <source>
        <dbReference type="EMBL" id="SMF85299.1"/>
    </source>
</evidence>
<accession>A0A1X7HG76</accession>
<reference evidence="1 2" key="1">
    <citation type="submission" date="2017-04" db="EMBL/GenBank/DDBJ databases">
        <authorList>
            <person name="Afonso C.L."/>
            <person name="Miller P.J."/>
            <person name="Scott M.A."/>
            <person name="Spackman E."/>
            <person name="Goraichik I."/>
            <person name="Dimitrov K.M."/>
            <person name="Suarez D.L."/>
            <person name="Swayne D.E."/>
        </authorList>
    </citation>
    <scope>NUCLEOTIDE SEQUENCE [LARGE SCALE GENOMIC DNA]</scope>
    <source>
        <strain evidence="1 2">N3/975</strain>
    </source>
</reference>
<name>A0A1X7HG76_9BACL</name>
<evidence type="ECO:0000313" key="2">
    <source>
        <dbReference type="Proteomes" id="UP000192940"/>
    </source>
</evidence>
<keyword evidence="2" id="KW-1185">Reference proteome</keyword>
<protein>
    <recommendedName>
        <fullName evidence="3">RNA polymerase, alpha chain C terminal domain</fullName>
    </recommendedName>
</protein>
<dbReference type="Proteomes" id="UP000192940">
    <property type="component" value="Chromosome I"/>
</dbReference>
<proteinExistence type="predicted"/>
<organism evidence="1 2">
    <name type="scientific">Paenibacillus uliginis N3/975</name>
    <dbReference type="NCBI Taxonomy" id="1313296"/>
    <lineage>
        <taxon>Bacteria</taxon>
        <taxon>Bacillati</taxon>
        <taxon>Bacillota</taxon>
        <taxon>Bacilli</taxon>
        <taxon>Bacillales</taxon>
        <taxon>Paenibacillaceae</taxon>
        <taxon>Paenibacillus</taxon>
    </lineage>
</organism>
<dbReference type="AlphaFoldDB" id="A0A1X7HG76"/>
<dbReference type="RefSeq" id="WP_208919872.1">
    <property type="nucleotide sequence ID" value="NZ_LT840184.1"/>
</dbReference>